<feature type="region of interest" description="Disordered" evidence="1">
    <location>
        <begin position="81"/>
        <end position="123"/>
    </location>
</feature>
<organism evidence="2 3">
    <name type="scientific">Dorcoceras hygrometricum</name>
    <dbReference type="NCBI Taxonomy" id="472368"/>
    <lineage>
        <taxon>Eukaryota</taxon>
        <taxon>Viridiplantae</taxon>
        <taxon>Streptophyta</taxon>
        <taxon>Embryophyta</taxon>
        <taxon>Tracheophyta</taxon>
        <taxon>Spermatophyta</taxon>
        <taxon>Magnoliopsida</taxon>
        <taxon>eudicotyledons</taxon>
        <taxon>Gunneridae</taxon>
        <taxon>Pentapetalae</taxon>
        <taxon>asterids</taxon>
        <taxon>lamiids</taxon>
        <taxon>Lamiales</taxon>
        <taxon>Gesneriaceae</taxon>
        <taxon>Didymocarpoideae</taxon>
        <taxon>Trichosporeae</taxon>
        <taxon>Loxocarpinae</taxon>
        <taxon>Dorcoceras</taxon>
    </lineage>
</organism>
<evidence type="ECO:0000256" key="1">
    <source>
        <dbReference type="SAM" id="MobiDB-lite"/>
    </source>
</evidence>
<feature type="compositionally biased region" description="Polar residues" evidence="1">
    <location>
        <begin position="109"/>
        <end position="121"/>
    </location>
</feature>
<name>A0A2Z7AKA6_9LAMI</name>
<gene>
    <name evidence="2" type="ORF">F511_34363</name>
</gene>
<keyword evidence="3" id="KW-1185">Reference proteome</keyword>
<proteinExistence type="predicted"/>
<feature type="region of interest" description="Disordered" evidence="1">
    <location>
        <begin position="182"/>
        <end position="201"/>
    </location>
</feature>
<dbReference type="Proteomes" id="UP000250235">
    <property type="component" value="Unassembled WGS sequence"/>
</dbReference>
<feature type="compositionally biased region" description="Polar residues" evidence="1">
    <location>
        <begin position="91"/>
        <end position="102"/>
    </location>
</feature>
<evidence type="ECO:0000313" key="2">
    <source>
        <dbReference type="EMBL" id="KZV22221.1"/>
    </source>
</evidence>
<accession>A0A2Z7AKA6</accession>
<dbReference type="EMBL" id="KV014419">
    <property type="protein sequence ID" value="KZV22221.1"/>
    <property type="molecule type" value="Genomic_DNA"/>
</dbReference>
<reference evidence="2 3" key="1">
    <citation type="journal article" date="2015" name="Proc. Natl. Acad. Sci. U.S.A.">
        <title>The resurrection genome of Boea hygrometrica: A blueprint for survival of dehydration.</title>
        <authorList>
            <person name="Xiao L."/>
            <person name="Yang G."/>
            <person name="Zhang L."/>
            <person name="Yang X."/>
            <person name="Zhao S."/>
            <person name="Ji Z."/>
            <person name="Zhou Q."/>
            <person name="Hu M."/>
            <person name="Wang Y."/>
            <person name="Chen M."/>
            <person name="Xu Y."/>
            <person name="Jin H."/>
            <person name="Xiao X."/>
            <person name="Hu G."/>
            <person name="Bao F."/>
            <person name="Hu Y."/>
            <person name="Wan P."/>
            <person name="Li L."/>
            <person name="Deng X."/>
            <person name="Kuang T."/>
            <person name="Xiang C."/>
            <person name="Zhu J.K."/>
            <person name="Oliver M.J."/>
            <person name="He Y."/>
        </authorList>
    </citation>
    <scope>NUCLEOTIDE SEQUENCE [LARGE SCALE GENOMIC DNA]</scope>
    <source>
        <strain evidence="3">cv. XS01</strain>
    </source>
</reference>
<sequence length="429" mass="47798">MQMDSDLVIYRTTLVRTFQVVTICLVDKSEVLVVLIVLTTRNVIETLHDRRLTLTRLPTHLGSLGGGIGLIDNKHNDSVGNHDSVKDSQARHISQSTNNSGHYTYEGKPSTTPHGDTSFTTESRDHGTITSFTRFSKKAGSICYDSMQYQQTHETKYNKYMQSAREHCDVLSMQMDGFPGELSSYPRSDSPSGYHMSSGEFERDPDLPLRQQWYQSFGSDLSIHLILPELHQLSFFFKKKIPAARRRATAARPLRTPRINHGGVTARRAQRPTGCARRACATGPQPPAAPCMHIAHGGACTVRTAVRTPPPYLRELVAQVDAPTCAHVAHRGAHSVQHTCGRRAHTRRPTYASWSRRLPPPVRTRCAPGTRTACSTRAARVRAAAHRAAVPRRRCGVGFEFYDFSGLSREARVVFGPILAIGPFWFDQN</sequence>
<evidence type="ECO:0000313" key="3">
    <source>
        <dbReference type="Proteomes" id="UP000250235"/>
    </source>
</evidence>
<dbReference type="AlphaFoldDB" id="A0A2Z7AKA6"/>
<protein>
    <submittedName>
        <fullName evidence="2">Uncharacterized protein</fullName>
    </submittedName>
</protein>